<dbReference type="Proteomes" id="UP000199438">
    <property type="component" value="Unassembled WGS sequence"/>
</dbReference>
<evidence type="ECO:0000313" key="2">
    <source>
        <dbReference type="Proteomes" id="UP000199438"/>
    </source>
</evidence>
<organism evidence="1 2">
    <name type="scientific">Zunongwangia mangrovi</name>
    <dbReference type="NCBI Taxonomy" id="1334022"/>
    <lineage>
        <taxon>Bacteria</taxon>
        <taxon>Pseudomonadati</taxon>
        <taxon>Bacteroidota</taxon>
        <taxon>Flavobacteriia</taxon>
        <taxon>Flavobacteriales</taxon>
        <taxon>Flavobacteriaceae</taxon>
        <taxon>Zunongwangia</taxon>
    </lineage>
</organism>
<sequence length="50" mass="5718">MSICRMLFLKSNRKLYNISKLLLGKPLGITTIGDTNKKAFQEILKGFFIL</sequence>
<keyword evidence="2" id="KW-1185">Reference proteome</keyword>
<dbReference type="EMBL" id="FOKV01000001">
    <property type="protein sequence ID" value="SFB82833.1"/>
    <property type="molecule type" value="Genomic_DNA"/>
</dbReference>
<dbReference type="AlphaFoldDB" id="A0A1I1ED36"/>
<protein>
    <submittedName>
        <fullName evidence="1">Uncharacterized protein</fullName>
    </submittedName>
</protein>
<gene>
    <name evidence="1" type="ORF">SAMN04487907_101817</name>
</gene>
<proteinExistence type="predicted"/>
<accession>A0A1I1ED36</accession>
<dbReference type="STRING" id="1334022.SAMN04487907_101817"/>
<reference evidence="2" key="1">
    <citation type="submission" date="2016-10" db="EMBL/GenBank/DDBJ databases">
        <authorList>
            <person name="Varghese N."/>
            <person name="Submissions S."/>
        </authorList>
    </citation>
    <scope>NUCLEOTIDE SEQUENCE [LARGE SCALE GENOMIC DNA]</scope>
    <source>
        <strain evidence="2">DSM 24499</strain>
    </source>
</reference>
<name>A0A1I1ED36_9FLAO</name>
<evidence type="ECO:0000313" key="1">
    <source>
        <dbReference type="EMBL" id="SFB82833.1"/>
    </source>
</evidence>